<protein>
    <submittedName>
        <fullName evidence="7">Threonine dehydrogenase</fullName>
    </submittedName>
</protein>
<dbReference type="InterPro" id="IPR050129">
    <property type="entry name" value="Zn_alcohol_dh"/>
</dbReference>
<gene>
    <name evidence="7" type="ORF">SAMN02745136_03725</name>
</gene>
<dbReference type="Gene3D" id="3.40.50.720">
    <property type="entry name" value="NAD(P)-binding Rossmann-like Domain"/>
    <property type="match status" value="1"/>
</dbReference>
<dbReference type="STRING" id="1121322.SAMN02745136_03725"/>
<dbReference type="GO" id="GO:0008270">
    <property type="term" value="F:zinc ion binding"/>
    <property type="evidence" value="ECO:0007669"/>
    <property type="project" value="InterPro"/>
</dbReference>
<keyword evidence="8" id="KW-1185">Reference proteome</keyword>
<dbReference type="InterPro" id="IPR013149">
    <property type="entry name" value="ADH-like_C"/>
</dbReference>
<sequence>MKGLIWTEDSKLELAECKEPGIINDDEVKIKIKYAGICGTDLQILKGNDTVPPNIILGHEAIGEIVQLGKAVTSFKIGDMVIIDPNQYCGECYYCKKGLTNFCENDEGLKIAGINRNGTFAEYFVCEQRFIYKIPKEMSLLSAVLIEPLACVLNNIRAASIRESDAVLVLGSGPMGVLCQMICKNISKLVVATENSQIRQKMASAYSDYIYSSEELSLDEIYKINQNRKFDVIIDTVGTQMENALKLAEKNARIIPMGMNKNYAFSLSPIYLISNGLKLIGASEYNMLFTDTISSALRYKELDNLVTKRYSIEKYKEAFESVIGFDLETHETKEITQLKVVFEF</sequence>
<dbReference type="PROSITE" id="PS00059">
    <property type="entry name" value="ADH_ZINC"/>
    <property type="match status" value="1"/>
</dbReference>
<evidence type="ECO:0000259" key="5">
    <source>
        <dbReference type="Pfam" id="PF00107"/>
    </source>
</evidence>
<dbReference type="GO" id="GO:0016491">
    <property type="term" value="F:oxidoreductase activity"/>
    <property type="evidence" value="ECO:0007669"/>
    <property type="project" value="UniProtKB-KW"/>
</dbReference>
<dbReference type="InterPro" id="IPR002328">
    <property type="entry name" value="ADH_Zn_CS"/>
</dbReference>
<evidence type="ECO:0000256" key="1">
    <source>
        <dbReference type="ARBA" id="ARBA00022723"/>
    </source>
</evidence>
<name>A0A1M6WLB1_9FIRM</name>
<evidence type="ECO:0000256" key="4">
    <source>
        <dbReference type="RuleBase" id="RU361277"/>
    </source>
</evidence>
<dbReference type="PANTHER" id="PTHR43401">
    <property type="entry name" value="L-THREONINE 3-DEHYDROGENASE"/>
    <property type="match status" value="1"/>
</dbReference>
<reference evidence="7 8" key="1">
    <citation type="submission" date="2016-11" db="EMBL/GenBank/DDBJ databases">
        <authorList>
            <person name="Jaros S."/>
            <person name="Januszkiewicz K."/>
            <person name="Wedrychowicz H."/>
        </authorList>
    </citation>
    <scope>NUCLEOTIDE SEQUENCE [LARGE SCALE GENOMIC DNA]</scope>
    <source>
        <strain evidence="7 8">DSM 15929</strain>
    </source>
</reference>
<dbReference type="SUPFAM" id="SSF50129">
    <property type="entry name" value="GroES-like"/>
    <property type="match status" value="1"/>
</dbReference>
<dbReference type="EMBL" id="FRAC01000020">
    <property type="protein sequence ID" value="SHK94517.1"/>
    <property type="molecule type" value="Genomic_DNA"/>
</dbReference>
<organism evidence="7 8">
    <name type="scientific">Anaerocolumna jejuensis DSM 15929</name>
    <dbReference type="NCBI Taxonomy" id="1121322"/>
    <lineage>
        <taxon>Bacteria</taxon>
        <taxon>Bacillati</taxon>
        <taxon>Bacillota</taxon>
        <taxon>Clostridia</taxon>
        <taxon>Lachnospirales</taxon>
        <taxon>Lachnospiraceae</taxon>
        <taxon>Anaerocolumna</taxon>
    </lineage>
</organism>
<feature type="domain" description="Alcohol dehydrogenase-like C-terminal" evidence="5">
    <location>
        <begin position="174"/>
        <end position="290"/>
    </location>
</feature>
<evidence type="ECO:0000256" key="3">
    <source>
        <dbReference type="ARBA" id="ARBA00023002"/>
    </source>
</evidence>
<evidence type="ECO:0000313" key="8">
    <source>
        <dbReference type="Proteomes" id="UP000184386"/>
    </source>
</evidence>
<dbReference type="InterPro" id="IPR013154">
    <property type="entry name" value="ADH-like_N"/>
</dbReference>
<proteinExistence type="inferred from homology"/>
<dbReference type="SUPFAM" id="SSF51735">
    <property type="entry name" value="NAD(P)-binding Rossmann-fold domains"/>
    <property type="match status" value="1"/>
</dbReference>
<dbReference type="Gene3D" id="3.90.180.10">
    <property type="entry name" value="Medium-chain alcohol dehydrogenases, catalytic domain"/>
    <property type="match status" value="1"/>
</dbReference>
<evidence type="ECO:0000313" key="7">
    <source>
        <dbReference type="EMBL" id="SHK94517.1"/>
    </source>
</evidence>
<feature type="domain" description="Alcohol dehydrogenase-like N-terminal" evidence="6">
    <location>
        <begin position="25"/>
        <end position="136"/>
    </location>
</feature>
<comment type="similarity">
    <text evidence="4">Belongs to the zinc-containing alcohol dehydrogenase family.</text>
</comment>
<dbReference type="Proteomes" id="UP000184386">
    <property type="component" value="Unassembled WGS sequence"/>
</dbReference>
<dbReference type="Pfam" id="PF00107">
    <property type="entry name" value="ADH_zinc_N"/>
    <property type="match status" value="1"/>
</dbReference>
<keyword evidence="2 4" id="KW-0862">Zinc</keyword>
<dbReference type="PANTHER" id="PTHR43401:SF2">
    <property type="entry name" value="L-THREONINE 3-DEHYDROGENASE"/>
    <property type="match status" value="1"/>
</dbReference>
<evidence type="ECO:0000256" key="2">
    <source>
        <dbReference type="ARBA" id="ARBA00022833"/>
    </source>
</evidence>
<accession>A0A1M6WLB1</accession>
<dbReference type="OrthoDB" id="9777057at2"/>
<dbReference type="RefSeq" id="WP_073278349.1">
    <property type="nucleotide sequence ID" value="NZ_FRAC01000020.1"/>
</dbReference>
<dbReference type="AlphaFoldDB" id="A0A1M6WLB1"/>
<evidence type="ECO:0000259" key="6">
    <source>
        <dbReference type="Pfam" id="PF08240"/>
    </source>
</evidence>
<comment type="cofactor">
    <cofactor evidence="4">
        <name>Zn(2+)</name>
        <dbReference type="ChEBI" id="CHEBI:29105"/>
    </cofactor>
</comment>
<dbReference type="InterPro" id="IPR011032">
    <property type="entry name" value="GroES-like_sf"/>
</dbReference>
<keyword evidence="3" id="KW-0560">Oxidoreductase</keyword>
<dbReference type="Pfam" id="PF08240">
    <property type="entry name" value="ADH_N"/>
    <property type="match status" value="1"/>
</dbReference>
<dbReference type="InterPro" id="IPR036291">
    <property type="entry name" value="NAD(P)-bd_dom_sf"/>
</dbReference>
<keyword evidence="1 4" id="KW-0479">Metal-binding</keyword>